<keyword evidence="2" id="KW-1185">Reference proteome</keyword>
<sequence>MEDPKSSATANEELLERARKQVRDSQNQIRALQQKNRQQARSGNEHARGTFPQQTTFSDGLQVVDAELTGKGCVAEYVANIESQNVAFQGEIKALKREVLEVRGREKSLSEQLESTMRQFEAAQSALKQAQEKARKGANNAKGIEMSKQQLGTWKTRARSAADQLIARSGGSGNRKHGAPEPSEASGPEPKKRLTGSADREHSGSGSGSDTDTYTIIPKKRRTNWTYVPGE</sequence>
<name>A0ACC3NPF6_9PEZI</name>
<comment type="caution">
    <text evidence="1">The sequence shown here is derived from an EMBL/GenBank/DDBJ whole genome shotgun (WGS) entry which is preliminary data.</text>
</comment>
<proteinExistence type="predicted"/>
<organism evidence="1 2">
    <name type="scientific">Vermiconidia calcicola</name>
    <dbReference type="NCBI Taxonomy" id="1690605"/>
    <lineage>
        <taxon>Eukaryota</taxon>
        <taxon>Fungi</taxon>
        <taxon>Dikarya</taxon>
        <taxon>Ascomycota</taxon>
        <taxon>Pezizomycotina</taxon>
        <taxon>Dothideomycetes</taxon>
        <taxon>Dothideomycetidae</taxon>
        <taxon>Mycosphaerellales</taxon>
        <taxon>Extremaceae</taxon>
        <taxon>Vermiconidia</taxon>
    </lineage>
</organism>
<accession>A0ACC3NPF6</accession>
<dbReference type="Proteomes" id="UP001281147">
    <property type="component" value="Unassembled WGS sequence"/>
</dbReference>
<reference evidence="1" key="1">
    <citation type="submission" date="2023-07" db="EMBL/GenBank/DDBJ databases">
        <title>Black Yeasts Isolated from many extreme environments.</title>
        <authorList>
            <person name="Coleine C."/>
            <person name="Stajich J.E."/>
            <person name="Selbmann L."/>
        </authorList>
    </citation>
    <scope>NUCLEOTIDE SEQUENCE</scope>
    <source>
        <strain evidence="1">CCFEE 5714</strain>
    </source>
</reference>
<dbReference type="EMBL" id="JAUTXU010000021">
    <property type="protein sequence ID" value="KAK3720648.1"/>
    <property type="molecule type" value="Genomic_DNA"/>
</dbReference>
<evidence type="ECO:0000313" key="1">
    <source>
        <dbReference type="EMBL" id="KAK3720648.1"/>
    </source>
</evidence>
<protein>
    <submittedName>
        <fullName evidence="1">Uncharacterized protein</fullName>
    </submittedName>
</protein>
<evidence type="ECO:0000313" key="2">
    <source>
        <dbReference type="Proteomes" id="UP001281147"/>
    </source>
</evidence>
<gene>
    <name evidence="1" type="ORF">LTR37_003698</name>
</gene>